<evidence type="ECO:0000256" key="9">
    <source>
        <dbReference type="ARBA" id="ARBA00037313"/>
    </source>
</evidence>
<accession>A0ABZ2F2Y6</accession>
<keyword evidence="12" id="KW-1185">Reference proteome</keyword>
<protein>
    <submittedName>
        <fullName evidence="11">Efflux transporter outer membrane subunit</fullName>
    </submittedName>
</protein>
<evidence type="ECO:0000256" key="2">
    <source>
        <dbReference type="ARBA" id="ARBA00007613"/>
    </source>
</evidence>
<evidence type="ECO:0000313" key="11">
    <source>
        <dbReference type="EMBL" id="WWF01556.1"/>
    </source>
</evidence>
<keyword evidence="8 10" id="KW-0449">Lipoprotein</keyword>
<dbReference type="Pfam" id="PF02321">
    <property type="entry name" value="OEP"/>
    <property type="match status" value="2"/>
</dbReference>
<reference evidence="11 12" key="1">
    <citation type="submission" date="2022-09" db="EMBL/GenBank/DDBJ databases">
        <authorList>
            <person name="Giprobiosintez L."/>
        </authorList>
    </citation>
    <scope>NUCLEOTIDE SEQUENCE [LARGE SCALE GENOMIC DNA]</scope>
    <source>
        <strain evidence="12">VKPM-B-12549 (GBS-15)</strain>
    </source>
</reference>
<dbReference type="PROSITE" id="PS51257">
    <property type="entry name" value="PROKAR_LIPOPROTEIN"/>
    <property type="match status" value="1"/>
</dbReference>
<name>A0ABZ2F2Y6_METCP</name>
<dbReference type="PANTHER" id="PTHR30203:SF20">
    <property type="entry name" value="MULTIDRUG RESISTANCE OUTER MEMBRANE PROTEIN MDTP-RELATED"/>
    <property type="match status" value="1"/>
</dbReference>
<evidence type="ECO:0000256" key="1">
    <source>
        <dbReference type="ARBA" id="ARBA00004370"/>
    </source>
</evidence>
<dbReference type="InterPro" id="IPR003423">
    <property type="entry name" value="OMP_efflux"/>
</dbReference>
<sequence>MRPPPLGGRHLLLAAAGGLLLLLAGCAWIPSEGERAQFTKTVPMEETRAGAREQLNFSQRWPREGWWREFRSPELNRLMDLALKDNPGLKVASARLRLAQALVRVEGARLLPFLDAEAELTVERISSHGVFAALNPEVAGIRIMSGMISPLSFRYEFDFWGKNRAALEAALGEAAAEEAERAETRLLLTTAVARAYFRMVALRQQLDLTRDMVQLRRTLSELAETRFKLGLDSADAVKQALVEQESANKREAGVRDQLELQKNLLARLIGSGPDVTSHLTTHPVPIPARVPWPTHLPLELLAHRPDLTAALYHTEAAAQRIKEAKAVFFPSVDLTAFVGTNALVLTKGANHLANLLFSGSSITYGVAPGVRIPWFEGGRLRGELSAQRAEYDRAVELYNDTLLHAVQEVADSLSAWRETSAIREAHQHLLAAQREKLAFVQVRLHSGLDDRRPVLEQQHAVLEQEYAARVLEADQLVAAVDLVEALGGGYHNQIRMEPLEQEAQ</sequence>
<evidence type="ECO:0000256" key="10">
    <source>
        <dbReference type="RuleBase" id="RU362097"/>
    </source>
</evidence>
<evidence type="ECO:0000256" key="8">
    <source>
        <dbReference type="ARBA" id="ARBA00023288"/>
    </source>
</evidence>
<keyword evidence="4 10" id="KW-0812">Transmembrane</keyword>
<evidence type="ECO:0000256" key="5">
    <source>
        <dbReference type="ARBA" id="ARBA00022729"/>
    </source>
</evidence>
<evidence type="ECO:0000313" key="12">
    <source>
        <dbReference type="Proteomes" id="UP001359308"/>
    </source>
</evidence>
<dbReference type="PANTHER" id="PTHR30203">
    <property type="entry name" value="OUTER MEMBRANE CATION EFFLUX PROTEIN"/>
    <property type="match status" value="1"/>
</dbReference>
<evidence type="ECO:0000256" key="7">
    <source>
        <dbReference type="ARBA" id="ARBA00023139"/>
    </source>
</evidence>
<dbReference type="Gene3D" id="1.20.1600.10">
    <property type="entry name" value="Outer membrane efflux proteins (OEP)"/>
    <property type="match status" value="1"/>
</dbReference>
<dbReference type="EMBL" id="CP104311">
    <property type="protein sequence ID" value="WWF01556.1"/>
    <property type="molecule type" value="Genomic_DNA"/>
</dbReference>
<dbReference type="Proteomes" id="UP001359308">
    <property type="component" value="Chromosome"/>
</dbReference>
<evidence type="ECO:0000256" key="6">
    <source>
        <dbReference type="ARBA" id="ARBA00023136"/>
    </source>
</evidence>
<comment type="similarity">
    <text evidence="2 10">Belongs to the outer membrane factor (OMF) (TC 1.B.17) family.</text>
</comment>
<dbReference type="Gene3D" id="2.20.200.10">
    <property type="entry name" value="Outer membrane efflux proteins (OEP)"/>
    <property type="match status" value="1"/>
</dbReference>
<keyword evidence="6 10" id="KW-0472">Membrane</keyword>
<evidence type="ECO:0000256" key="3">
    <source>
        <dbReference type="ARBA" id="ARBA00022452"/>
    </source>
</evidence>
<keyword evidence="3 10" id="KW-1134">Transmembrane beta strand</keyword>
<keyword evidence="7 10" id="KW-0564">Palmitate</keyword>
<gene>
    <name evidence="11" type="ORF">N4J17_13960</name>
</gene>
<proteinExistence type="inferred from homology"/>
<comment type="subcellular location">
    <subcellularLocation>
        <location evidence="10">Cell outer membrane</location>
        <topology evidence="10">Lipid-anchor</topology>
    </subcellularLocation>
    <subcellularLocation>
        <location evidence="1">Membrane</location>
    </subcellularLocation>
</comment>
<evidence type="ECO:0000256" key="4">
    <source>
        <dbReference type="ARBA" id="ARBA00022692"/>
    </source>
</evidence>
<dbReference type="SUPFAM" id="SSF56954">
    <property type="entry name" value="Outer membrane efflux proteins (OEP)"/>
    <property type="match status" value="1"/>
</dbReference>
<keyword evidence="5" id="KW-0732">Signal</keyword>
<dbReference type="NCBIfam" id="TIGR01845">
    <property type="entry name" value="outer_NodT"/>
    <property type="match status" value="1"/>
</dbReference>
<comment type="function">
    <text evidence="9">Could be involved in resistance to puromycin, acriflavine and tetraphenylarsonium chloride.</text>
</comment>
<organism evidence="11 12">
    <name type="scientific">Methylococcus capsulatus</name>
    <dbReference type="NCBI Taxonomy" id="414"/>
    <lineage>
        <taxon>Bacteria</taxon>
        <taxon>Pseudomonadati</taxon>
        <taxon>Pseudomonadota</taxon>
        <taxon>Gammaproteobacteria</taxon>
        <taxon>Methylococcales</taxon>
        <taxon>Methylococcaceae</taxon>
        <taxon>Methylococcus</taxon>
    </lineage>
</organism>
<dbReference type="RefSeq" id="WP_198322019.1">
    <property type="nucleotide sequence ID" value="NZ_CP104311.1"/>
</dbReference>
<dbReference type="InterPro" id="IPR010131">
    <property type="entry name" value="MdtP/NodT-like"/>
</dbReference>